<dbReference type="GO" id="GO:0043139">
    <property type="term" value="F:5'-3' DNA helicase activity"/>
    <property type="evidence" value="ECO:0007669"/>
    <property type="project" value="UniProtKB-EC"/>
</dbReference>
<dbReference type="PANTHER" id="PTHR30153">
    <property type="entry name" value="REPLICATIVE DNA HELICASE DNAB"/>
    <property type="match status" value="1"/>
</dbReference>
<evidence type="ECO:0000256" key="10">
    <source>
        <dbReference type="ARBA" id="ARBA00048954"/>
    </source>
</evidence>
<evidence type="ECO:0000256" key="3">
    <source>
        <dbReference type="ARBA" id="ARBA00022741"/>
    </source>
</evidence>
<dbReference type="InterPro" id="IPR007693">
    <property type="entry name" value="DNA_helicase_DnaB-like_N"/>
</dbReference>
<dbReference type="EMBL" id="LAZR01002030">
    <property type="protein sequence ID" value="KKN35547.1"/>
    <property type="molecule type" value="Genomic_DNA"/>
</dbReference>
<evidence type="ECO:0000256" key="6">
    <source>
        <dbReference type="ARBA" id="ARBA00022840"/>
    </source>
</evidence>
<dbReference type="InterPro" id="IPR027417">
    <property type="entry name" value="P-loop_NTPase"/>
</dbReference>
<dbReference type="PANTHER" id="PTHR30153:SF2">
    <property type="entry name" value="REPLICATIVE DNA HELICASE"/>
    <property type="match status" value="1"/>
</dbReference>
<protein>
    <recommendedName>
        <fullName evidence="9">DNA 5'-3' helicase</fullName>
        <ecNumber evidence="9">5.6.2.3</ecNumber>
    </recommendedName>
</protein>
<comment type="catalytic activity">
    <reaction evidence="10">
        <text>ATP + H2O = ADP + phosphate + H(+)</text>
        <dbReference type="Rhea" id="RHEA:13065"/>
        <dbReference type="ChEBI" id="CHEBI:15377"/>
        <dbReference type="ChEBI" id="CHEBI:15378"/>
        <dbReference type="ChEBI" id="CHEBI:30616"/>
        <dbReference type="ChEBI" id="CHEBI:43474"/>
        <dbReference type="ChEBI" id="CHEBI:456216"/>
        <dbReference type="EC" id="5.6.2.3"/>
    </reaction>
</comment>
<evidence type="ECO:0000256" key="4">
    <source>
        <dbReference type="ARBA" id="ARBA00022801"/>
    </source>
</evidence>
<sequence>MLTSQGFTETAPPITPQQIKKAIVTPAIPHSLQAEEGLLGALAIDPDQMINVGYLKADDFYLSRNSIVYQAMADLWQRNQGYDLITLTERLEGAGHLDDIGGPSIIADMINFTPVSYGAAEYAAIVYDRSVRRQAINGATKAAQMAYALDTEHTAAEVVNEIVGLFSGIDATRNVSGGPQPMSAGVNALLDRIEKIQDNGGELPGVMTGIKTLDAILDGIETGRLYLLAGRPGMGKSALFLQWAYSMAHAGRRVLLFSLEMEEIEITARLAAIRCGVPYRDILAGRRVDITVPALGYIETLPIIKDTTPGLTVAEIRSRAQKVMITEDIDIVAVDHGGLVTPAMRRGDSYNDTNQVAADMQKLPKQLSLPVICLVQLNRDGKGRHDKRPVLTDLRDTGKWEENADGVLFIHRDQYYNPDTEFPNIGEIIVAKNRAGSSSGRARIYADVATNRFVDLETRTVAI</sequence>
<evidence type="ECO:0000256" key="2">
    <source>
        <dbReference type="ARBA" id="ARBA00022705"/>
    </source>
</evidence>
<dbReference type="GO" id="GO:0005524">
    <property type="term" value="F:ATP binding"/>
    <property type="evidence" value="ECO:0007669"/>
    <property type="project" value="UniProtKB-KW"/>
</dbReference>
<keyword evidence="8" id="KW-0413">Isomerase</keyword>
<evidence type="ECO:0000256" key="9">
    <source>
        <dbReference type="ARBA" id="ARBA00044969"/>
    </source>
</evidence>
<dbReference type="Gene3D" id="1.10.860.10">
    <property type="entry name" value="DNAb Helicase, Chain A"/>
    <property type="match status" value="1"/>
</dbReference>
<keyword evidence="7" id="KW-0238">DNA-binding</keyword>
<keyword evidence="3" id="KW-0547">Nucleotide-binding</keyword>
<keyword evidence="2" id="KW-0235">DNA replication</keyword>
<evidence type="ECO:0000256" key="5">
    <source>
        <dbReference type="ARBA" id="ARBA00022806"/>
    </source>
</evidence>
<dbReference type="Pfam" id="PF03796">
    <property type="entry name" value="DnaB_C"/>
    <property type="match status" value="1"/>
</dbReference>
<keyword evidence="4" id="KW-0378">Hydrolase</keyword>
<dbReference type="Pfam" id="PF00772">
    <property type="entry name" value="DnaB"/>
    <property type="match status" value="1"/>
</dbReference>
<evidence type="ECO:0000256" key="8">
    <source>
        <dbReference type="ARBA" id="ARBA00023235"/>
    </source>
</evidence>
<gene>
    <name evidence="12" type="ORF">LCGC14_0782380</name>
</gene>
<dbReference type="EC" id="5.6.2.3" evidence="9"/>
<name>A0A0F9QEX2_9ZZZZ</name>
<dbReference type="GO" id="GO:0005829">
    <property type="term" value="C:cytosol"/>
    <property type="evidence" value="ECO:0007669"/>
    <property type="project" value="TreeGrafter"/>
</dbReference>
<reference evidence="12" key="1">
    <citation type="journal article" date="2015" name="Nature">
        <title>Complex archaea that bridge the gap between prokaryotes and eukaryotes.</title>
        <authorList>
            <person name="Spang A."/>
            <person name="Saw J.H."/>
            <person name="Jorgensen S.L."/>
            <person name="Zaremba-Niedzwiedzka K."/>
            <person name="Martijn J."/>
            <person name="Lind A.E."/>
            <person name="van Eijk R."/>
            <person name="Schleper C."/>
            <person name="Guy L."/>
            <person name="Ettema T.J."/>
        </authorList>
    </citation>
    <scope>NUCLEOTIDE SEQUENCE</scope>
</reference>
<dbReference type="Gene3D" id="3.40.50.300">
    <property type="entry name" value="P-loop containing nucleotide triphosphate hydrolases"/>
    <property type="match status" value="1"/>
</dbReference>
<evidence type="ECO:0000256" key="1">
    <source>
        <dbReference type="ARBA" id="ARBA00008428"/>
    </source>
</evidence>
<dbReference type="InterPro" id="IPR036185">
    <property type="entry name" value="DNA_heli_DnaB-like_N_sf"/>
</dbReference>
<dbReference type="GO" id="GO:0003677">
    <property type="term" value="F:DNA binding"/>
    <property type="evidence" value="ECO:0007669"/>
    <property type="project" value="UniProtKB-KW"/>
</dbReference>
<dbReference type="GO" id="GO:0016787">
    <property type="term" value="F:hydrolase activity"/>
    <property type="evidence" value="ECO:0007669"/>
    <property type="project" value="UniProtKB-KW"/>
</dbReference>
<keyword evidence="6" id="KW-0067">ATP-binding</keyword>
<keyword evidence="5" id="KW-0347">Helicase</keyword>
<evidence type="ECO:0000259" key="11">
    <source>
        <dbReference type="PROSITE" id="PS51199"/>
    </source>
</evidence>
<dbReference type="PROSITE" id="PS51199">
    <property type="entry name" value="SF4_HELICASE"/>
    <property type="match status" value="1"/>
</dbReference>
<organism evidence="12">
    <name type="scientific">marine sediment metagenome</name>
    <dbReference type="NCBI Taxonomy" id="412755"/>
    <lineage>
        <taxon>unclassified sequences</taxon>
        <taxon>metagenomes</taxon>
        <taxon>ecological metagenomes</taxon>
    </lineage>
</organism>
<accession>A0A0F9QEX2</accession>
<feature type="domain" description="SF4 helicase" evidence="11">
    <location>
        <begin position="199"/>
        <end position="460"/>
    </location>
</feature>
<dbReference type="SUPFAM" id="SSF48024">
    <property type="entry name" value="N-terminal domain of DnaB helicase"/>
    <property type="match status" value="1"/>
</dbReference>
<dbReference type="InterPro" id="IPR007694">
    <property type="entry name" value="DNA_helicase_DnaB-like_C"/>
</dbReference>
<dbReference type="InterPro" id="IPR016136">
    <property type="entry name" value="DNA_helicase_N/primase_C"/>
</dbReference>
<evidence type="ECO:0000256" key="7">
    <source>
        <dbReference type="ARBA" id="ARBA00023125"/>
    </source>
</evidence>
<dbReference type="SUPFAM" id="SSF52540">
    <property type="entry name" value="P-loop containing nucleoside triphosphate hydrolases"/>
    <property type="match status" value="1"/>
</dbReference>
<comment type="caution">
    <text evidence="12">The sequence shown here is derived from an EMBL/GenBank/DDBJ whole genome shotgun (WGS) entry which is preliminary data.</text>
</comment>
<comment type="similarity">
    <text evidence="1">Belongs to the helicase family. DnaB subfamily.</text>
</comment>
<proteinExistence type="inferred from homology"/>
<evidence type="ECO:0000313" key="12">
    <source>
        <dbReference type="EMBL" id="KKN35547.1"/>
    </source>
</evidence>
<dbReference type="GO" id="GO:0006260">
    <property type="term" value="P:DNA replication"/>
    <property type="evidence" value="ECO:0007669"/>
    <property type="project" value="UniProtKB-KW"/>
</dbReference>
<dbReference type="AlphaFoldDB" id="A0A0F9QEX2"/>